<name>A0A7Y6M8C7_9ACTN</name>
<feature type="transmembrane region" description="Helical" evidence="1">
    <location>
        <begin position="109"/>
        <end position="131"/>
    </location>
</feature>
<proteinExistence type="predicted"/>
<organism evidence="2 3">
    <name type="scientific">Nonomuraea montanisoli</name>
    <dbReference type="NCBI Taxonomy" id="2741721"/>
    <lineage>
        <taxon>Bacteria</taxon>
        <taxon>Bacillati</taxon>
        <taxon>Actinomycetota</taxon>
        <taxon>Actinomycetes</taxon>
        <taxon>Streptosporangiales</taxon>
        <taxon>Streptosporangiaceae</taxon>
        <taxon>Nonomuraea</taxon>
    </lineage>
</organism>
<dbReference type="AlphaFoldDB" id="A0A7Y6M8C7"/>
<dbReference type="RefSeq" id="WP_175595076.1">
    <property type="nucleotide sequence ID" value="NZ_JABWGN010000022.1"/>
</dbReference>
<evidence type="ECO:0000256" key="1">
    <source>
        <dbReference type="SAM" id="Phobius"/>
    </source>
</evidence>
<protein>
    <submittedName>
        <fullName evidence="2">Uncharacterized protein</fullName>
    </submittedName>
</protein>
<reference evidence="2 3" key="1">
    <citation type="submission" date="2020-06" db="EMBL/GenBank/DDBJ databases">
        <title>Nonomuraea sp. SMC257, a novel actinomycete isolated from soil.</title>
        <authorList>
            <person name="Chanama M."/>
        </authorList>
    </citation>
    <scope>NUCLEOTIDE SEQUENCE [LARGE SCALE GENOMIC DNA]</scope>
    <source>
        <strain evidence="2 3">SMC257</strain>
    </source>
</reference>
<keyword evidence="1" id="KW-1133">Transmembrane helix</keyword>
<comment type="caution">
    <text evidence="2">The sequence shown here is derived from an EMBL/GenBank/DDBJ whole genome shotgun (WGS) entry which is preliminary data.</text>
</comment>
<keyword evidence="1" id="KW-0812">Transmembrane</keyword>
<feature type="transmembrane region" description="Helical" evidence="1">
    <location>
        <begin position="50"/>
        <end position="72"/>
    </location>
</feature>
<evidence type="ECO:0000313" key="2">
    <source>
        <dbReference type="EMBL" id="NUW37625.1"/>
    </source>
</evidence>
<keyword evidence="1" id="KW-0472">Membrane</keyword>
<feature type="transmembrane region" description="Helical" evidence="1">
    <location>
        <begin position="18"/>
        <end position="38"/>
    </location>
</feature>
<keyword evidence="3" id="KW-1185">Reference proteome</keyword>
<gene>
    <name evidence="2" type="ORF">HTZ77_40415</name>
</gene>
<accession>A0A7Y6M8C7</accession>
<sequence>MTESTFSSSDTARHRRTILWADTVALFLLAGTGALLLLSRETMTGGILSALAGLFSQACAAGAAVVLVAGLWRRPGAQPSGFRLAPADRESLGQWAARRVLLALFWKLMALRTAVSIILLQAALLGVSVLVPW</sequence>
<evidence type="ECO:0000313" key="3">
    <source>
        <dbReference type="Proteomes" id="UP000586042"/>
    </source>
</evidence>
<dbReference type="EMBL" id="JABWGN010000022">
    <property type="protein sequence ID" value="NUW37625.1"/>
    <property type="molecule type" value="Genomic_DNA"/>
</dbReference>
<dbReference type="Proteomes" id="UP000586042">
    <property type="component" value="Unassembled WGS sequence"/>
</dbReference>